<keyword evidence="4" id="KW-1185">Reference proteome</keyword>
<dbReference type="Pfam" id="PF00795">
    <property type="entry name" value="CN_hydrolase"/>
    <property type="match status" value="1"/>
</dbReference>
<name>A0ABS9A3Q5_9GAMM</name>
<feature type="domain" description="CN hydrolase" evidence="2">
    <location>
        <begin position="6"/>
        <end position="233"/>
    </location>
</feature>
<organism evidence="3 4">
    <name type="scientific">Billgrantia ethanolica</name>
    <dbReference type="NCBI Taxonomy" id="2733486"/>
    <lineage>
        <taxon>Bacteria</taxon>
        <taxon>Pseudomonadati</taxon>
        <taxon>Pseudomonadota</taxon>
        <taxon>Gammaproteobacteria</taxon>
        <taxon>Oceanospirillales</taxon>
        <taxon>Halomonadaceae</taxon>
        <taxon>Billgrantia</taxon>
    </lineage>
</organism>
<dbReference type="SUPFAM" id="SSF56317">
    <property type="entry name" value="Carbon-nitrogen hydrolase"/>
    <property type="match status" value="1"/>
</dbReference>
<sequence>MPMSYFTIAGVQMQALHHGDNTEAMRHRVDALMSRFPQVQMVLFSELMPLGASPHHAHPLPSHVEQFFCQLAERYRIWLIPGSMFERTESGIYNTLSVIDPSGQVVARYRKMFPFRPYEANVESGTEFVVFDVPNVGRFGVSICYDMWFPETTRTLAAMGAEVILHPTMTDTIDRDIELSIARANAAVNQCYFFDINGAGALGNGRSIVVGPSGDVIHQAGSGEEVMPIEVDFSRVRRERETGLRGLGQPLKSFRDRQVDFSIYRFEHGPSPFLASLGPLAKPQRTDIEEYR</sequence>
<dbReference type="InterPro" id="IPR003010">
    <property type="entry name" value="C-N_Hydrolase"/>
</dbReference>
<comment type="similarity">
    <text evidence="1">Belongs to the carbon-nitrogen hydrolase superfamily. NIT1/NIT2 family.</text>
</comment>
<comment type="caution">
    <text evidence="3">The sequence shown here is derived from an EMBL/GenBank/DDBJ whole genome shotgun (WGS) entry which is preliminary data.</text>
</comment>
<dbReference type="InterPro" id="IPR036526">
    <property type="entry name" value="C-N_Hydrolase_sf"/>
</dbReference>
<proteinExistence type="inferred from homology"/>
<dbReference type="Proteomes" id="UP001320168">
    <property type="component" value="Unassembled WGS sequence"/>
</dbReference>
<evidence type="ECO:0000313" key="3">
    <source>
        <dbReference type="EMBL" id="MCE8003477.1"/>
    </source>
</evidence>
<dbReference type="PANTHER" id="PTHR23088">
    <property type="entry name" value="NITRILASE-RELATED"/>
    <property type="match status" value="1"/>
</dbReference>
<evidence type="ECO:0000256" key="1">
    <source>
        <dbReference type="ARBA" id="ARBA00010613"/>
    </source>
</evidence>
<dbReference type="GO" id="GO:0016787">
    <property type="term" value="F:hydrolase activity"/>
    <property type="evidence" value="ECO:0007669"/>
    <property type="project" value="UniProtKB-KW"/>
</dbReference>
<evidence type="ECO:0000259" key="2">
    <source>
        <dbReference type="PROSITE" id="PS50263"/>
    </source>
</evidence>
<dbReference type="EMBL" id="JABFTX010000002">
    <property type="protein sequence ID" value="MCE8003477.1"/>
    <property type="molecule type" value="Genomic_DNA"/>
</dbReference>
<dbReference type="PROSITE" id="PS01227">
    <property type="entry name" value="UPF0012"/>
    <property type="match status" value="1"/>
</dbReference>
<keyword evidence="3" id="KW-0378">Hydrolase</keyword>
<dbReference type="PROSITE" id="PS50263">
    <property type="entry name" value="CN_HYDROLASE"/>
    <property type="match status" value="1"/>
</dbReference>
<evidence type="ECO:0000313" key="4">
    <source>
        <dbReference type="Proteomes" id="UP001320168"/>
    </source>
</evidence>
<dbReference type="Gene3D" id="3.60.110.10">
    <property type="entry name" value="Carbon-nitrogen hydrolase"/>
    <property type="match status" value="1"/>
</dbReference>
<dbReference type="CDD" id="cd07197">
    <property type="entry name" value="nitrilase"/>
    <property type="match status" value="1"/>
</dbReference>
<reference evidence="3 4" key="1">
    <citation type="journal article" date="2021" name="Front. Microbiol.">
        <title>Aerobic Denitrification and Heterotrophic Sulfur Oxidation in the Genus Halomonas Revealed by Six Novel Species Characterizations and Genome-Based Analysis.</title>
        <authorList>
            <person name="Wang L."/>
            <person name="Shao Z."/>
        </authorList>
    </citation>
    <scope>NUCLEOTIDE SEQUENCE [LARGE SCALE GENOMIC DNA]</scope>
    <source>
        <strain evidence="3 4">MCCC 1A11081</strain>
    </source>
</reference>
<gene>
    <name evidence="3" type="ORF">HOP53_11570</name>
</gene>
<dbReference type="PANTHER" id="PTHR23088:SF27">
    <property type="entry name" value="DEAMINATED GLUTATHIONE AMIDASE"/>
    <property type="match status" value="1"/>
</dbReference>
<accession>A0ABS9A3Q5</accession>
<protein>
    <submittedName>
        <fullName evidence="3">Carbon-nitrogen hydrolase family protein</fullName>
    </submittedName>
</protein>
<dbReference type="InterPro" id="IPR001110">
    <property type="entry name" value="UPF0012_CS"/>
</dbReference>